<dbReference type="GO" id="GO:0009306">
    <property type="term" value="P:protein secretion"/>
    <property type="evidence" value="ECO:0007669"/>
    <property type="project" value="InterPro"/>
</dbReference>
<comment type="function">
    <text evidence="12">Required for formation of the rod structure in the basal body of the flagellar apparatus. Together with FliI and FliH, may constitute the export apparatus of flagellin.</text>
</comment>
<feature type="region of interest" description="Disordered" evidence="13">
    <location>
        <begin position="362"/>
        <end position="387"/>
    </location>
</feature>
<dbReference type="AlphaFoldDB" id="A0A2S5SYL1"/>
<keyword evidence="7" id="KW-1005">Bacterial flagellum biogenesis</keyword>
<evidence type="ECO:0000256" key="4">
    <source>
        <dbReference type="ARBA" id="ARBA00022448"/>
    </source>
</evidence>
<dbReference type="InterPro" id="IPR029025">
    <property type="entry name" value="T3SS_substrate_exporter_C"/>
</dbReference>
<dbReference type="EMBL" id="PSNX01000002">
    <property type="protein sequence ID" value="PPE67855.1"/>
    <property type="molecule type" value="Genomic_DNA"/>
</dbReference>
<evidence type="ECO:0000256" key="11">
    <source>
        <dbReference type="ARBA" id="ARBA00023225"/>
    </source>
</evidence>
<dbReference type="FunFam" id="3.40.1690.10:FF:000001">
    <property type="entry name" value="Flagellar biosynthetic protein FlhB"/>
    <property type="match status" value="1"/>
</dbReference>
<organism evidence="15 16">
    <name type="scientific">Caldimonas caldifontis</name>
    <dbReference type="NCBI Taxonomy" id="1452508"/>
    <lineage>
        <taxon>Bacteria</taxon>
        <taxon>Pseudomonadati</taxon>
        <taxon>Pseudomonadota</taxon>
        <taxon>Betaproteobacteria</taxon>
        <taxon>Burkholderiales</taxon>
        <taxon>Sphaerotilaceae</taxon>
        <taxon>Caldimonas</taxon>
    </lineage>
</organism>
<dbReference type="Proteomes" id="UP000238605">
    <property type="component" value="Unassembled WGS sequence"/>
</dbReference>
<proteinExistence type="inferred from homology"/>
<evidence type="ECO:0000256" key="9">
    <source>
        <dbReference type="ARBA" id="ARBA00022989"/>
    </source>
</evidence>
<evidence type="ECO:0000256" key="7">
    <source>
        <dbReference type="ARBA" id="ARBA00022795"/>
    </source>
</evidence>
<keyword evidence="15" id="KW-0282">Flagellum</keyword>
<dbReference type="OrthoDB" id="9807950at2"/>
<dbReference type="InterPro" id="IPR006135">
    <property type="entry name" value="T3SS_substrate_exporter"/>
</dbReference>
<evidence type="ECO:0000256" key="8">
    <source>
        <dbReference type="ARBA" id="ARBA00022927"/>
    </source>
</evidence>
<dbReference type="PANTHER" id="PTHR30531:SF12">
    <property type="entry name" value="FLAGELLAR BIOSYNTHETIC PROTEIN FLHB"/>
    <property type="match status" value="1"/>
</dbReference>
<dbReference type="SUPFAM" id="SSF160544">
    <property type="entry name" value="EscU C-terminal domain-like"/>
    <property type="match status" value="1"/>
</dbReference>
<keyword evidence="11" id="KW-1006">Bacterial flagellum protein export</keyword>
<feature type="transmembrane region" description="Helical" evidence="14">
    <location>
        <begin position="145"/>
        <end position="164"/>
    </location>
</feature>
<keyword evidence="15" id="KW-0969">Cilium</keyword>
<keyword evidence="5" id="KW-1003">Cell membrane</keyword>
<feature type="region of interest" description="Disordered" evidence="13">
    <location>
        <begin position="1"/>
        <end position="23"/>
    </location>
</feature>
<evidence type="ECO:0000256" key="12">
    <source>
        <dbReference type="ARBA" id="ARBA00025078"/>
    </source>
</evidence>
<dbReference type="PANTHER" id="PTHR30531">
    <property type="entry name" value="FLAGELLAR BIOSYNTHETIC PROTEIN FLHB"/>
    <property type="match status" value="1"/>
</dbReference>
<evidence type="ECO:0000256" key="2">
    <source>
        <dbReference type="ARBA" id="ARBA00010690"/>
    </source>
</evidence>
<comment type="similarity">
    <text evidence="2">Belongs to the type III secretion exporter family.</text>
</comment>
<evidence type="ECO:0000313" key="15">
    <source>
        <dbReference type="EMBL" id="PPE67855.1"/>
    </source>
</evidence>
<keyword evidence="15" id="KW-0966">Cell projection</keyword>
<dbReference type="GO" id="GO:0044781">
    <property type="term" value="P:bacterial-type flagellum organization"/>
    <property type="evidence" value="ECO:0007669"/>
    <property type="project" value="UniProtKB-KW"/>
</dbReference>
<evidence type="ECO:0000256" key="1">
    <source>
        <dbReference type="ARBA" id="ARBA00004651"/>
    </source>
</evidence>
<evidence type="ECO:0000256" key="13">
    <source>
        <dbReference type="SAM" id="MobiDB-lite"/>
    </source>
</evidence>
<dbReference type="RefSeq" id="WP_104300877.1">
    <property type="nucleotide sequence ID" value="NZ_PSNX01000002.1"/>
</dbReference>
<protein>
    <recommendedName>
        <fullName evidence="3">Flagellar biosynthetic protein FlhB</fullName>
    </recommendedName>
</protein>
<keyword evidence="10 14" id="KW-0472">Membrane</keyword>
<dbReference type="Gene3D" id="3.40.1690.10">
    <property type="entry name" value="secretion proteins EscU"/>
    <property type="match status" value="1"/>
</dbReference>
<evidence type="ECO:0000256" key="10">
    <source>
        <dbReference type="ARBA" id="ARBA00023136"/>
    </source>
</evidence>
<dbReference type="Pfam" id="PF01312">
    <property type="entry name" value="Bac_export_2"/>
    <property type="match status" value="1"/>
</dbReference>
<keyword evidence="9 14" id="KW-1133">Transmembrane helix</keyword>
<evidence type="ECO:0000313" key="16">
    <source>
        <dbReference type="Proteomes" id="UP000238605"/>
    </source>
</evidence>
<reference evidence="15 16" key="1">
    <citation type="submission" date="2018-02" db="EMBL/GenBank/DDBJ databases">
        <title>Reclassifiation of [Polyangium] brachysporum DSM 7029 as Guopingzhaonella breviflexa gen. nov., sp. nov., a member of the family Comamonadaceae.</title>
        <authorList>
            <person name="Tang B."/>
        </authorList>
    </citation>
    <scope>NUCLEOTIDE SEQUENCE [LARGE SCALE GENOMIC DNA]</scope>
    <source>
        <strain evidence="15 16">BCRC 80649</strain>
    </source>
</reference>
<keyword evidence="4" id="KW-0813">Transport</keyword>
<sequence length="387" mass="41511">MSNDAQDRNLPATERKIRKAREDGQVARSRDLGHFLIVAGGIAVVMVASPWMTGWMLDLMASELRFGATDLQQTARMGERLTGAVAKFLAVTVPLGIVVAGVATLGAVLSGGWNWTMKAMAPKFSKMNPIKGLGQLFSKDNLIQALKASVLAIILGAIGALYLYRQLDAFPAVLGVALPAAVGRATELIVWGVALLLLALGAFAAIDVPLQRHLLKNRLKMSHREVKDEHKELEGNQEVKAKVKAVMREAVKRRMIAAVPKADLVVMNPTHYAVALKYDDALMGAPRVVAKGADLLALRIRDVAKDAQVPVLQAPMLARALYAHAELDREIPAALYAAVAQVLAYVYQLRAAMAGQGPMPGELPALQVPEELDPHHGKTSAGTAEAE</sequence>
<comment type="subcellular location">
    <subcellularLocation>
        <location evidence="1">Cell membrane</location>
        <topology evidence="1">Multi-pass membrane protein</topology>
    </subcellularLocation>
</comment>
<comment type="caution">
    <text evidence="15">The sequence shown here is derived from an EMBL/GenBank/DDBJ whole genome shotgun (WGS) entry which is preliminary data.</text>
</comment>
<evidence type="ECO:0000256" key="14">
    <source>
        <dbReference type="SAM" id="Phobius"/>
    </source>
</evidence>
<feature type="transmembrane region" description="Helical" evidence="14">
    <location>
        <begin position="88"/>
        <end position="113"/>
    </location>
</feature>
<gene>
    <name evidence="15" type="ORF">C1704_03070</name>
</gene>
<feature type="transmembrane region" description="Helical" evidence="14">
    <location>
        <begin position="188"/>
        <end position="210"/>
    </location>
</feature>
<keyword evidence="8" id="KW-0653">Protein transport</keyword>
<dbReference type="Gene3D" id="6.10.250.2080">
    <property type="match status" value="1"/>
</dbReference>
<keyword evidence="6 14" id="KW-0812">Transmembrane</keyword>
<evidence type="ECO:0000256" key="3">
    <source>
        <dbReference type="ARBA" id="ARBA00021622"/>
    </source>
</evidence>
<name>A0A2S5SYL1_9BURK</name>
<feature type="transmembrane region" description="Helical" evidence="14">
    <location>
        <begin position="35"/>
        <end position="57"/>
    </location>
</feature>
<evidence type="ECO:0000256" key="5">
    <source>
        <dbReference type="ARBA" id="ARBA00022475"/>
    </source>
</evidence>
<dbReference type="PRINTS" id="PR00950">
    <property type="entry name" value="TYPE3IMSPROT"/>
</dbReference>
<evidence type="ECO:0000256" key="6">
    <source>
        <dbReference type="ARBA" id="ARBA00022692"/>
    </source>
</evidence>
<accession>A0A2S5SYL1</accession>
<keyword evidence="16" id="KW-1185">Reference proteome</keyword>
<dbReference type="GO" id="GO:0005886">
    <property type="term" value="C:plasma membrane"/>
    <property type="evidence" value="ECO:0007669"/>
    <property type="project" value="UniProtKB-SubCell"/>
</dbReference>